<dbReference type="EC" id="2.4.1.212" evidence="4"/>
<evidence type="ECO:0000313" key="5">
    <source>
        <dbReference type="Proteomes" id="UP000095591"/>
    </source>
</evidence>
<protein>
    <submittedName>
        <fullName evidence="4">Hyaluronan synthase</fullName>
        <ecNumber evidence="4">2.4.1.212</ecNumber>
    </submittedName>
</protein>
<dbReference type="RefSeq" id="WP_022192437.1">
    <property type="nucleotide sequence ID" value="NZ_CYXP01000001.1"/>
</dbReference>
<organism evidence="4 5">
    <name type="scientific">Parabacteroides distasonis</name>
    <dbReference type="NCBI Taxonomy" id="823"/>
    <lineage>
        <taxon>Bacteria</taxon>
        <taxon>Pseudomonadati</taxon>
        <taxon>Bacteroidota</taxon>
        <taxon>Bacteroidia</taxon>
        <taxon>Bacteroidales</taxon>
        <taxon>Tannerellaceae</taxon>
        <taxon>Parabacteroides</taxon>
    </lineage>
</organism>
<dbReference type="SUPFAM" id="SSF53448">
    <property type="entry name" value="Nucleotide-diphospho-sugar transferases"/>
    <property type="match status" value="1"/>
</dbReference>
<keyword evidence="1 4" id="KW-0328">Glycosyltransferase</keyword>
<dbReference type="Pfam" id="PF00535">
    <property type="entry name" value="Glycos_transf_2"/>
    <property type="match status" value="1"/>
</dbReference>
<dbReference type="Gene3D" id="3.90.550.10">
    <property type="entry name" value="Spore Coat Polysaccharide Biosynthesis Protein SpsA, Chain A"/>
    <property type="match status" value="1"/>
</dbReference>
<evidence type="ECO:0000313" key="4">
    <source>
        <dbReference type="EMBL" id="CUM81897.1"/>
    </source>
</evidence>
<accession>A0A173RVZ6</accession>
<dbReference type="CDD" id="cd00761">
    <property type="entry name" value="Glyco_tranf_GTA_type"/>
    <property type="match status" value="1"/>
</dbReference>
<dbReference type="PANTHER" id="PTHR22916">
    <property type="entry name" value="GLYCOSYLTRANSFERASE"/>
    <property type="match status" value="1"/>
</dbReference>
<feature type="domain" description="Glycosyltransferase 2-like" evidence="3">
    <location>
        <begin position="10"/>
        <end position="151"/>
    </location>
</feature>
<name>A0A173RVZ6_PARDI</name>
<dbReference type="GO" id="GO:0050501">
    <property type="term" value="F:hyaluronan synthase activity"/>
    <property type="evidence" value="ECO:0007669"/>
    <property type="project" value="UniProtKB-EC"/>
</dbReference>
<dbReference type="EMBL" id="CYXP01000001">
    <property type="protein sequence ID" value="CUM81897.1"/>
    <property type="molecule type" value="Genomic_DNA"/>
</dbReference>
<evidence type="ECO:0000256" key="1">
    <source>
        <dbReference type="ARBA" id="ARBA00022676"/>
    </source>
</evidence>
<evidence type="ECO:0000256" key="2">
    <source>
        <dbReference type="ARBA" id="ARBA00022679"/>
    </source>
</evidence>
<dbReference type="AlphaFoldDB" id="A0A173RVZ6"/>
<gene>
    <name evidence="4" type="primary">hyaD_2</name>
    <name evidence="4" type="ORF">ERS852429_00727</name>
</gene>
<proteinExistence type="predicted"/>
<evidence type="ECO:0000259" key="3">
    <source>
        <dbReference type="Pfam" id="PF00535"/>
    </source>
</evidence>
<dbReference type="Proteomes" id="UP000095591">
    <property type="component" value="Unassembled WGS sequence"/>
</dbReference>
<dbReference type="InterPro" id="IPR001173">
    <property type="entry name" value="Glyco_trans_2-like"/>
</dbReference>
<sequence length="339" mass="39051">MDNSSIIKVSVIVPVYNAGVHLKKCLGSLSSQTLKEMEIILVLDCPTDGSDKVAEEFAQRDSRFRILRNSENLHIGNSRNEGLKVAKGEYVAFCDHDDYAAPNMYEILYRKAHSEELDLVCSPATIIRKSGKTYMENYPFLPSELLPFAILKGTVGISSENDELKDFPSSGAIWCKLFKRSVIEEFNLHFVDTKKLTAEDLLFLMEYAYRSRRAEQVCKSLYHHVLEIGNTGSTLSYINPGKIINYLKYLYDFLSTNSLLSDPDICSRFNNTVKIQSLITLHRDYTYNQSPLHLWRIVKEFKSERIVREAFQTSPSCIFVHPTMTRRFLFKILRFIICY</sequence>
<dbReference type="PANTHER" id="PTHR22916:SF51">
    <property type="entry name" value="GLYCOSYLTRANSFERASE EPSH-RELATED"/>
    <property type="match status" value="1"/>
</dbReference>
<keyword evidence="2 4" id="KW-0808">Transferase</keyword>
<reference evidence="4 5" key="1">
    <citation type="submission" date="2015-09" db="EMBL/GenBank/DDBJ databases">
        <authorList>
            <consortium name="Pathogen Informatics"/>
        </authorList>
    </citation>
    <scope>NUCLEOTIDE SEQUENCE [LARGE SCALE GENOMIC DNA]</scope>
    <source>
        <strain evidence="4 5">2789STDY5608872</strain>
    </source>
</reference>
<dbReference type="InterPro" id="IPR029044">
    <property type="entry name" value="Nucleotide-diphossugar_trans"/>
</dbReference>